<evidence type="ECO:0000256" key="10">
    <source>
        <dbReference type="SAM" id="MobiDB-lite"/>
    </source>
</evidence>
<dbReference type="PANTHER" id="PTHR45708:SF49">
    <property type="entry name" value="ENDOCHITINASE"/>
    <property type="match status" value="1"/>
</dbReference>
<evidence type="ECO:0000313" key="14">
    <source>
        <dbReference type="Proteomes" id="UP001479436"/>
    </source>
</evidence>
<keyword evidence="3 8" id="KW-0378">Hydrolase</keyword>
<keyword evidence="7" id="KW-0624">Polysaccharide degradation</keyword>
<evidence type="ECO:0000256" key="11">
    <source>
        <dbReference type="SAM" id="SignalP"/>
    </source>
</evidence>
<dbReference type="PROSITE" id="PS01095">
    <property type="entry name" value="GH18_1"/>
    <property type="match status" value="1"/>
</dbReference>
<evidence type="ECO:0000256" key="4">
    <source>
        <dbReference type="ARBA" id="ARBA00023024"/>
    </source>
</evidence>
<dbReference type="InterPro" id="IPR001579">
    <property type="entry name" value="Glyco_hydro_18_chit_AS"/>
</dbReference>
<dbReference type="SUPFAM" id="SSF51445">
    <property type="entry name" value="(Trans)glycosidases"/>
    <property type="match status" value="1"/>
</dbReference>
<evidence type="ECO:0000256" key="7">
    <source>
        <dbReference type="ARBA" id="ARBA00023326"/>
    </source>
</evidence>
<feature type="region of interest" description="Disordered" evidence="10">
    <location>
        <begin position="327"/>
        <end position="381"/>
    </location>
</feature>
<feature type="chain" id="PRO_5046184877" description="chitinase" evidence="11">
    <location>
        <begin position="22"/>
        <end position="572"/>
    </location>
</feature>
<feature type="compositionally biased region" description="Low complexity" evidence="10">
    <location>
        <begin position="336"/>
        <end position="378"/>
    </location>
</feature>
<dbReference type="PROSITE" id="PS51910">
    <property type="entry name" value="GH18_2"/>
    <property type="match status" value="1"/>
</dbReference>
<evidence type="ECO:0000256" key="9">
    <source>
        <dbReference type="RuleBase" id="RU004453"/>
    </source>
</evidence>
<dbReference type="InterPro" id="IPR017853">
    <property type="entry name" value="GH"/>
</dbReference>
<keyword evidence="4" id="KW-0146">Chitin degradation</keyword>
<evidence type="ECO:0000256" key="8">
    <source>
        <dbReference type="RuleBase" id="RU000489"/>
    </source>
</evidence>
<evidence type="ECO:0000256" key="3">
    <source>
        <dbReference type="ARBA" id="ARBA00022801"/>
    </source>
</evidence>
<dbReference type="InterPro" id="IPR001223">
    <property type="entry name" value="Glyco_hydro18_cat"/>
</dbReference>
<dbReference type="EC" id="3.2.1.14" evidence="2"/>
<evidence type="ECO:0000313" key="13">
    <source>
        <dbReference type="EMBL" id="KAK9765142.1"/>
    </source>
</evidence>
<dbReference type="PANTHER" id="PTHR45708">
    <property type="entry name" value="ENDOCHITINASE"/>
    <property type="match status" value="1"/>
</dbReference>
<feature type="signal peptide" evidence="11">
    <location>
        <begin position="1"/>
        <end position="21"/>
    </location>
</feature>
<dbReference type="Proteomes" id="UP001479436">
    <property type="component" value="Unassembled WGS sequence"/>
</dbReference>
<feature type="domain" description="GH18" evidence="12">
    <location>
        <begin position="28"/>
        <end position="329"/>
    </location>
</feature>
<evidence type="ECO:0000256" key="5">
    <source>
        <dbReference type="ARBA" id="ARBA00023277"/>
    </source>
</evidence>
<reference evidence="13 14" key="1">
    <citation type="submission" date="2023-04" db="EMBL/GenBank/DDBJ databases">
        <title>Genome of Basidiobolus ranarum AG-B5.</title>
        <authorList>
            <person name="Stajich J.E."/>
            <person name="Carter-House D."/>
            <person name="Gryganskyi A."/>
        </authorList>
    </citation>
    <scope>NUCLEOTIDE SEQUENCE [LARGE SCALE GENOMIC DNA]</scope>
    <source>
        <strain evidence="13 14">AG-B5</strain>
    </source>
</reference>
<evidence type="ECO:0000256" key="2">
    <source>
        <dbReference type="ARBA" id="ARBA00012729"/>
    </source>
</evidence>
<keyword evidence="6 8" id="KW-0326">Glycosidase</keyword>
<dbReference type="InterPro" id="IPR050542">
    <property type="entry name" value="Glycosyl_Hydrlase18_Chitinase"/>
</dbReference>
<dbReference type="GO" id="GO:0008843">
    <property type="term" value="F:endochitinase activity"/>
    <property type="evidence" value="ECO:0007669"/>
    <property type="project" value="UniProtKB-EC"/>
</dbReference>
<organism evidence="13 14">
    <name type="scientific">Basidiobolus ranarum</name>
    <dbReference type="NCBI Taxonomy" id="34480"/>
    <lineage>
        <taxon>Eukaryota</taxon>
        <taxon>Fungi</taxon>
        <taxon>Fungi incertae sedis</taxon>
        <taxon>Zoopagomycota</taxon>
        <taxon>Entomophthoromycotina</taxon>
        <taxon>Basidiobolomycetes</taxon>
        <taxon>Basidiobolales</taxon>
        <taxon>Basidiobolaceae</taxon>
        <taxon>Basidiobolus</taxon>
    </lineage>
</organism>
<comment type="catalytic activity">
    <reaction evidence="1">
        <text>Random endo-hydrolysis of N-acetyl-beta-D-glucosaminide (1-&gt;4)-beta-linkages in chitin and chitodextrins.</text>
        <dbReference type="EC" id="3.2.1.14"/>
    </reaction>
</comment>
<comment type="caution">
    <text evidence="13">The sequence shown here is derived from an EMBL/GenBank/DDBJ whole genome shotgun (WGS) entry which is preliminary data.</text>
</comment>
<dbReference type="InterPro" id="IPR045321">
    <property type="entry name" value="Cts1-like"/>
</dbReference>
<evidence type="ECO:0000256" key="1">
    <source>
        <dbReference type="ARBA" id="ARBA00000822"/>
    </source>
</evidence>
<dbReference type="CDD" id="cd02877">
    <property type="entry name" value="GH18_hevamine_XipI_class_III"/>
    <property type="match status" value="1"/>
</dbReference>
<comment type="similarity">
    <text evidence="9">Belongs to the glycosyl hydrolase 18 family.</text>
</comment>
<name>A0ABR2WUF9_9FUNG</name>
<evidence type="ECO:0000259" key="12">
    <source>
        <dbReference type="PROSITE" id="PS51910"/>
    </source>
</evidence>
<sequence>MLTSQLFALTSILGSIGTSFSYDERCNNNFVTYWGQNSYSIGVPDKSQWEKPVKSYCQDDTVDIINMAFLHVFNAGTNKLPEINLSYHCDSTFFQGTSLLTCPAIGEDIKYCQSQGKKVIMSLGGAAGSYGFSNDADATRFAKTVWDLFLGGSSNTRPFGSAVLDGVDLDIEGGGTTGYPAFINSLRSYYSQDTSKKYYITGAPQCPFPDAFLGSALTSAWFDMVYVQFYNNYCGASDPSQFNFGTWHNWAVTNSVNKNVKVYLGVPGSAKSASRGYIPASQLNSIIKDTRSRYSSFGGVMAWDASTSDMNTDGGSSFAKQVKQELKSGATCSGNPGTTTVPPKTSTTTTSTSATTSQPVTSSSPPTSTSTGQPSKPTVDPNCPVQGGSCTGNQMGCNGYDYARCDNSKWLLSPCSNNKSLYCVKGASGVYCDWATGKDVQSCSVSRSLHKRESDTDAVVKGPLIDFILGDDTTTSQYTTLVRIITTGHPFSNQWKVELALPDGQNITSITRGTFTQQGNLVSVLSEVSKEPEFNMAILIEIKGNQVRSPTKSIPPITAQFWDLGSLMMIDA</sequence>
<gene>
    <name evidence="13" type="primary">CHT2_5</name>
    <name evidence="13" type="ORF">K7432_006752</name>
</gene>
<dbReference type="Gene3D" id="2.60.40.290">
    <property type="match status" value="1"/>
</dbReference>
<dbReference type="Gene3D" id="3.20.20.80">
    <property type="entry name" value="Glycosidases"/>
    <property type="match status" value="1"/>
</dbReference>
<protein>
    <recommendedName>
        <fullName evidence="2">chitinase</fullName>
        <ecNumber evidence="2">3.2.1.14</ecNumber>
    </recommendedName>
</protein>
<evidence type="ECO:0000256" key="6">
    <source>
        <dbReference type="ARBA" id="ARBA00023295"/>
    </source>
</evidence>
<dbReference type="EMBL" id="JASJQH010000310">
    <property type="protein sequence ID" value="KAK9765142.1"/>
    <property type="molecule type" value="Genomic_DNA"/>
</dbReference>
<proteinExistence type="inferred from homology"/>
<keyword evidence="5" id="KW-0119">Carbohydrate metabolism</keyword>
<keyword evidence="11" id="KW-0732">Signal</keyword>
<dbReference type="Pfam" id="PF00704">
    <property type="entry name" value="Glyco_hydro_18"/>
    <property type="match status" value="1"/>
</dbReference>
<keyword evidence="14" id="KW-1185">Reference proteome</keyword>
<dbReference type="InterPro" id="IPR012291">
    <property type="entry name" value="CBM2_carb-bd_dom_sf"/>
</dbReference>
<accession>A0ABR2WUF9</accession>